<evidence type="ECO:0000313" key="3">
    <source>
        <dbReference type="EMBL" id="PSR75166.1"/>
    </source>
</evidence>
<feature type="compositionally biased region" description="Low complexity" evidence="1">
    <location>
        <begin position="194"/>
        <end position="211"/>
    </location>
</feature>
<organism evidence="3 4">
    <name type="scientific">Hermanssonia centrifuga</name>
    <dbReference type="NCBI Taxonomy" id="98765"/>
    <lineage>
        <taxon>Eukaryota</taxon>
        <taxon>Fungi</taxon>
        <taxon>Dikarya</taxon>
        <taxon>Basidiomycota</taxon>
        <taxon>Agaricomycotina</taxon>
        <taxon>Agaricomycetes</taxon>
        <taxon>Polyporales</taxon>
        <taxon>Meruliaceae</taxon>
        <taxon>Hermanssonia</taxon>
    </lineage>
</organism>
<feature type="region of interest" description="Disordered" evidence="1">
    <location>
        <begin position="177"/>
        <end position="249"/>
    </location>
</feature>
<proteinExistence type="predicted"/>
<protein>
    <submittedName>
        <fullName evidence="3">Uncharacterized protein</fullName>
    </submittedName>
</protein>
<comment type="caution">
    <text evidence="3">The sequence shown here is derived from an EMBL/GenBank/DDBJ whole genome shotgun (WGS) entry which is preliminary data.</text>
</comment>
<evidence type="ECO:0000313" key="4">
    <source>
        <dbReference type="Proteomes" id="UP000186601"/>
    </source>
</evidence>
<feature type="compositionally biased region" description="Polar residues" evidence="1">
    <location>
        <begin position="218"/>
        <end position="229"/>
    </location>
</feature>
<feature type="compositionally biased region" description="Basic and acidic residues" evidence="1">
    <location>
        <begin position="117"/>
        <end position="126"/>
    </location>
</feature>
<evidence type="ECO:0000256" key="2">
    <source>
        <dbReference type="SAM" id="SignalP"/>
    </source>
</evidence>
<feature type="chain" id="PRO_5015307143" evidence="2">
    <location>
        <begin position="22"/>
        <end position="729"/>
    </location>
</feature>
<keyword evidence="4" id="KW-1185">Reference proteome</keyword>
<reference evidence="3 4" key="1">
    <citation type="submission" date="2018-02" db="EMBL/GenBank/DDBJ databases">
        <title>Genome sequence of the basidiomycete white-rot fungus Phlebia centrifuga.</title>
        <authorList>
            <person name="Granchi Z."/>
            <person name="Peng M."/>
            <person name="de Vries R.P."/>
            <person name="Hilden K."/>
            <person name="Makela M.R."/>
            <person name="Grigoriev I."/>
            <person name="Riley R."/>
        </authorList>
    </citation>
    <scope>NUCLEOTIDE SEQUENCE [LARGE SCALE GENOMIC DNA]</scope>
    <source>
        <strain evidence="3 4">FBCC195</strain>
    </source>
</reference>
<feature type="region of interest" description="Disordered" evidence="1">
    <location>
        <begin position="117"/>
        <end position="160"/>
    </location>
</feature>
<name>A0A2R6NRA2_9APHY</name>
<dbReference type="AlphaFoldDB" id="A0A2R6NRA2"/>
<feature type="region of interest" description="Disordered" evidence="1">
    <location>
        <begin position="332"/>
        <end position="425"/>
    </location>
</feature>
<feature type="compositionally biased region" description="Low complexity" evidence="1">
    <location>
        <begin position="364"/>
        <end position="374"/>
    </location>
</feature>
<dbReference type="Proteomes" id="UP000186601">
    <property type="component" value="Unassembled WGS sequence"/>
</dbReference>
<feature type="signal peptide" evidence="2">
    <location>
        <begin position="1"/>
        <end position="21"/>
    </location>
</feature>
<feature type="compositionally biased region" description="Low complexity" evidence="1">
    <location>
        <begin position="409"/>
        <end position="425"/>
    </location>
</feature>
<gene>
    <name evidence="3" type="ORF">PHLCEN_2v9282</name>
</gene>
<sequence length="729" mass="79613">MQIKLVPSSLLPTVLFTVTYSEPPDYLGFPASWAQTLHRISADDLELPSTMHAFDKTTWLVTILHSVTFDLASKTVLCTFVDGKTQLWPLSEEDPQGKCFQELESVLKDVNNSAIEAEREKRRTDIPRPSPSPCPSHTKSEPILHSQSQSTKQGKHKKQRSLLMSLVACVNRLRPRPRFRPVSSDASRRRSLVSPRTSSFSHSSPYPQSPSRTPSPPLSDSNLPESIMSSDHESVSGPQEPGMTSTALRRRARSTLVNAFRRYVLMKLSGQTLPGGYPAWIARSMLGRVEGEMSQMVKEAGGAPDMDPTMAGIRTGSKAGSVGRSSGAALSMGLSDVTTSPTLVDEPPPFFEEDEPEGDHDSTSTDTDGSSVHTPDSVSFDGSTFFPDPLPAPSSPLSSKRQHRRETMFSVPSSPSPSTSPVRPSFSPCNLAAYTALSGQRLRLRSVLTRIDAQLATVAHDDERLQCVLEIKSRRRAWSNRQFMGGAQLRHGGLSTPVRSSPLATCEPINASDLVEGRSSSASEGVAGTPNGKPKRGLVVTTAEHNIMRLFPVCEEEEDEDEPAPPCRDIVRTSCERLVVESIIPPSIPSVRLVETPAQNDTESNVLPLQLQRHAVPIRSRTRSMMQAQPVSVPVLSPTSFSHPCELENEKLGMSVLEPQTKVELFDAYTSEDEDDDEHVLGVRGIGLTNSGNAHSEFTLAMDLPQPYTMTVGGKHEWITVANTSIPSR</sequence>
<accession>A0A2R6NRA2</accession>
<keyword evidence="2" id="KW-0732">Signal</keyword>
<dbReference type="OrthoDB" id="2802515at2759"/>
<dbReference type="EMBL" id="MLYV02000922">
    <property type="protein sequence ID" value="PSR75166.1"/>
    <property type="molecule type" value="Genomic_DNA"/>
</dbReference>
<evidence type="ECO:0000256" key="1">
    <source>
        <dbReference type="SAM" id="MobiDB-lite"/>
    </source>
</evidence>
<feature type="region of interest" description="Disordered" evidence="1">
    <location>
        <begin position="516"/>
        <end position="537"/>
    </location>
</feature>